<protein>
    <submittedName>
        <fullName evidence="1">Uncharacterized protein</fullName>
    </submittedName>
</protein>
<organism evidence="1 2">
    <name type="scientific">Nannocystis exedens</name>
    <dbReference type="NCBI Taxonomy" id="54"/>
    <lineage>
        <taxon>Bacteria</taxon>
        <taxon>Pseudomonadati</taxon>
        <taxon>Myxococcota</taxon>
        <taxon>Polyangia</taxon>
        <taxon>Nannocystales</taxon>
        <taxon>Nannocystaceae</taxon>
        <taxon>Nannocystis</taxon>
    </lineage>
</organism>
<proteinExistence type="predicted"/>
<gene>
    <name evidence="1" type="ORF">SAMN02745121_02482</name>
</gene>
<reference evidence="2" key="1">
    <citation type="submission" date="2016-10" db="EMBL/GenBank/DDBJ databases">
        <authorList>
            <person name="Varghese N."/>
            <person name="Submissions S."/>
        </authorList>
    </citation>
    <scope>NUCLEOTIDE SEQUENCE [LARGE SCALE GENOMIC DNA]</scope>
    <source>
        <strain evidence="2">ATCC 25963</strain>
    </source>
</reference>
<evidence type="ECO:0000313" key="2">
    <source>
        <dbReference type="Proteomes" id="UP000199400"/>
    </source>
</evidence>
<dbReference type="Proteomes" id="UP000199400">
    <property type="component" value="Unassembled WGS sequence"/>
</dbReference>
<name>A0A1I1WS23_9BACT</name>
<sequence length="151" mass="16967">MYLRRNKVRCGESRRTYLSIAHNVWWSGEGNKKAQSRPIVVASFGVEDQVDVDLARDLVAAVERCAPKFQIRRGEGKEATMRIAQEIRKIEPFLKVLASRKLGLAQHLPPHPERMAILEALIRDKLSDPADTTVAAREEAILSSLKTHLSA</sequence>
<dbReference type="AlphaFoldDB" id="A0A1I1WS23"/>
<keyword evidence="2" id="KW-1185">Reference proteome</keyword>
<accession>A0A1I1WS23</accession>
<dbReference type="EMBL" id="FOMX01000007">
    <property type="protein sequence ID" value="SFD97849.1"/>
    <property type="molecule type" value="Genomic_DNA"/>
</dbReference>
<evidence type="ECO:0000313" key="1">
    <source>
        <dbReference type="EMBL" id="SFD97849.1"/>
    </source>
</evidence>